<keyword evidence="3" id="KW-1185">Reference proteome</keyword>
<evidence type="ECO:0000259" key="1">
    <source>
        <dbReference type="Pfam" id="PF04969"/>
    </source>
</evidence>
<reference evidence="2 3" key="1">
    <citation type="journal article" date="2014" name="PLoS ONE">
        <title>Global Analysis of Gene Expression Profiles in Physic Nut (Jatropha curcas L.) Seedlings Exposed to Salt Stress.</title>
        <authorList>
            <person name="Zhang L."/>
            <person name="Zhang C."/>
            <person name="Wu P."/>
            <person name="Chen Y."/>
            <person name="Li M."/>
            <person name="Jiang H."/>
            <person name="Wu G."/>
        </authorList>
    </citation>
    <scope>NUCLEOTIDE SEQUENCE [LARGE SCALE GENOMIC DNA]</scope>
    <source>
        <strain evidence="3">cv. GZQX0401</strain>
        <tissue evidence="2">Young leaves</tissue>
    </source>
</reference>
<dbReference type="GO" id="GO:0051082">
    <property type="term" value="F:unfolded protein binding"/>
    <property type="evidence" value="ECO:0007669"/>
    <property type="project" value="TreeGrafter"/>
</dbReference>
<dbReference type="AlphaFoldDB" id="A0A067KJR5"/>
<dbReference type="Pfam" id="PF04969">
    <property type="entry name" value="CS"/>
    <property type="match status" value="1"/>
</dbReference>
<dbReference type="SUPFAM" id="SSF49764">
    <property type="entry name" value="HSP20-like chaperones"/>
    <property type="match status" value="1"/>
</dbReference>
<accession>A0A067KJR5</accession>
<dbReference type="GO" id="GO:0006950">
    <property type="term" value="P:response to stress"/>
    <property type="evidence" value="ECO:0007669"/>
    <property type="project" value="UniProtKB-ARBA"/>
</dbReference>
<dbReference type="CDD" id="cd06467">
    <property type="entry name" value="p23_NUDC_like"/>
    <property type="match status" value="1"/>
</dbReference>
<dbReference type="OrthoDB" id="416217at2759"/>
<dbReference type="GO" id="GO:0006457">
    <property type="term" value="P:protein folding"/>
    <property type="evidence" value="ECO:0007669"/>
    <property type="project" value="TreeGrafter"/>
</dbReference>
<evidence type="ECO:0000313" key="3">
    <source>
        <dbReference type="Proteomes" id="UP000027138"/>
    </source>
</evidence>
<dbReference type="Gene3D" id="2.60.40.790">
    <property type="match status" value="1"/>
</dbReference>
<protein>
    <recommendedName>
        <fullName evidence="1">CS domain-containing protein</fullName>
    </recommendedName>
</protein>
<dbReference type="PANTHER" id="PTHR12356:SF22">
    <property type="entry name" value="PROTEIN BOBBER 2-LIKE"/>
    <property type="match status" value="1"/>
</dbReference>
<dbReference type="EMBL" id="KK914434">
    <property type="protein sequence ID" value="KDP36486.1"/>
    <property type="molecule type" value="Genomic_DNA"/>
</dbReference>
<dbReference type="InterPro" id="IPR007052">
    <property type="entry name" value="CS_dom"/>
</dbReference>
<dbReference type="STRING" id="180498.A0A067KJR5"/>
<feature type="domain" description="CS" evidence="1">
    <location>
        <begin position="46"/>
        <end position="95"/>
    </location>
</feature>
<dbReference type="InterPro" id="IPR037898">
    <property type="entry name" value="NudC_fam"/>
</dbReference>
<gene>
    <name evidence="2" type="ORF">JCGZ_09505</name>
</gene>
<sequence length="112" mass="12896">MVILLDYEEDQNNQIQKPHPLDKENIKKNKNNMLVPNKSNGLDMENLSWMQTLQEVTITIPIPPGTKSRQIVHEIKKKSLRVGFKGQPLFIEGSISKILKLMIAFGIWRTKS</sequence>
<proteinExistence type="predicted"/>
<evidence type="ECO:0000313" key="2">
    <source>
        <dbReference type="EMBL" id="KDP36486.1"/>
    </source>
</evidence>
<dbReference type="InterPro" id="IPR008978">
    <property type="entry name" value="HSP20-like_chaperone"/>
</dbReference>
<dbReference type="PANTHER" id="PTHR12356">
    <property type="entry name" value="NUCLEAR MOVEMENT PROTEIN NUDC"/>
    <property type="match status" value="1"/>
</dbReference>
<name>A0A067KJR5_JATCU</name>
<organism evidence="2 3">
    <name type="scientific">Jatropha curcas</name>
    <name type="common">Barbados nut</name>
    <dbReference type="NCBI Taxonomy" id="180498"/>
    <lineage>
        <taxon>Eukaryota</taxon>
        <taxon>Viridiplantae</taxon>
        <taxon>Streptophyta</taxon>
        <taxon>Embryophyta</taxon>
        <taxon>Tracheophyta</taxon>
        <taxon>Spermatophyta</taxon>
        <taxon>Magnoliopsida</taxon>
        <taxon>eudicotyledons</taxon>
        <taxon>Gunneridae</taxon>
        <taxon>Pentapetalae</taxon>
        <taxon>rosids</taxon>
        <taxon>fabids</taxon>
        <taxon>Malpighiales</taxon>
        <taxon>Euphorbiaceae</taxon>
        <taxon>Crotonoideae</taxon>
        <taxon>Jatropheae</taxon>
        <taxon>Jatropha</taxon>
    </lineage>
</organism>
<dbReference type="GO" id="GO:0005737">
    <property type="term" value="C:cytoplasm"/>
    <property type="evidence" value="ECO:0007669"/>
    <property type="project" value="TreeGrafter"/>
</dbReference>
<dbReference type="Proteomes" id="UP000027138">
    <property type="component" value="Unassembled WGS sequence"/>
</dbReference>